<dbReference type="EMBL" id="CAKOGP040001136">
    <property type="protein sequence ID" value="CAJ1943790.1"/>
    <property type="molecule type" value="Genomic_DNA"/>
</dbReference>
<dbReference type="AlphaFoldDB" id="A0AAD2PXF1"/>
<evidence type="ECO:0000313" key="5">
    <source>
        <dbReference type="EMBL" id="CAJ1959910.1"/>
    </source>
</evidence>
<evidence type="ECO:0000313" key="7">
    <source>
        <dbReference type="Proteomes" id="UP001295423"/>
    </source>
</evidence>
<dbReference type="EMBL" id="CAKOGP040002258">
    <property type="protein sequence ID" value="CAJ1966174.1"/>
    <property type="molecule type" value="Genomic_DNA"/>
</dbReference>
<name>A0AAD2PXF1_9STRA</name>
<protein>
    <submittedName>
        <fullName evidence="6">Uncharacterized protein</fullName>
    </submittedName>
</protein>
<comment type="caution">
    <text evidence="6">The sequence shown here is derived from an EMBL/GenBank/DDBJ whole genome shotgun (WGS) entry which is preliminary data.</text>
</comment>
<sequence>MFDPAETNATEIFQLQRADDEESNRRLDAMKAMVPMKLFYNRFLDGWNSLDAEVQSTVPVDDKAAVSRAYAKHILSHYLPEADLTDAKIDEFCNDVHSFLTLYDKVILQQVKGAHLVLLNAKKGYADKFPLGMQSVMSLAKIDAEFANEALELYDTDLYAVKRLHGTFTRGGLTRDLLELCNFKLSPEETDTKSCFQTRVSVKVDYTRENWRKIVKDHKNRPNKAQVNVDTFAATSISDVAVPASNLEFIVQQPVATVDSINTVNQYHPQIRNDLPSYHIDGPIETSAETFAPTSVHDIAIPGIALDSITEEPAANLDFINPSCDLDAKSVDHVIASTATVYRGPDNEIGQRLLTMEQWQKIFNGKKEKEESKAEKPTFQLIAKPLTQTPVNKAPEVHQEKVDKMAHGHMAARKSLPIETTTTKIVEGTEVAAKNPFSMDNKSDNMKCPLGVDSNIKINLEASSKKDVLEEKKIKEQAAAGNKEPKKKKKNEQSKNTKKRSLPDKKKNEAPHAIFPGCSKHQRKLIDLQVLEHSAFKSYIRFPNNTSLGRLLPDSVCKGTCQRNGRSLLSITSGQQLVNIHFCKKCSDDDQEVLSWFCSSCYNDKNKADEAGGRVSKRTRVPKRLD</sequence>
<organism evidence="6 7">
    <name type="scientific">Cylindrotheca closterium</name>
    <dbReference type="NCBI Taxonomy" id="2856"/>
    <lineage>
        <taxon>Eukaryota</taxon>
        <taxon>Sar</taxon>
        <taxon>Stramenopiles</taxon>
        <taxon>Ochrophyta</taxon>
        <taxon>Bacillariophyta</taxon>
        <taxon>Bacillariophyceae</taxon>
        <taxon>Bacillariophycidae</taxon>
        <taxon>Bacillariales</taxon>
        <taxon>Bacillariaceae</taxon>
        <taxon>Cylindrotheca</taxon>
    </lineage>
</organism>
<proteinExistence type="predicted"/>
<evidence type="ECO:0000313" key="4">
    <source>
        <dbReference type="EMBL" id="CAJ1954250.1"/>
    </source>
</evidence>
<evidence type="ECO:0000313" key="2">
    <source>
        <dbReference type="EMBL" id="CAJ1943790.1"/>
    </source>
</evidence>
<feature type="region of interest" description="Disordered" evidence="1">
    <location>
        <begin position="476"/>
        <end position="515"/>
    </location>
</feature>
<dbReference type="EMBL" id="CAKOGP040002029">
    <property type="protein sequence ID" value="CAJ1959910.1"/>
    <property type="molecule type" value="Genomic_DNA"/>
</dbReference>
<dbReference type="Proteomes" id="UP001295423">
    <property type="component" value="Unassembled WGS sequence"/>
</dbReference>
<reference evidence="6" key="1">
    <citation type="submission" date="2023-08" db="EMBL/GenBank/DDBJ databases">
        <authorList>
            <person name="Audoor S."/>
            <person name="Bilcke G."/>
        </authorList>
    </citation>
    <scope>NUCLEOTIDE SEQUENCE</scope>
</reference>
<accession>A0AAD2PXF1</accession>
<evidence type="ECO:0000313" key="3">
    <source>
        <dbReference type="EMBL" id="CAJ1953195.1"/>
    </source>
</evidence>
<dbReference type="EMBL" id="CAKOGP040001823">
    <property type="protein sequence ID" value="CAJ1953195.1"/>
    <property type="molecule type" value="Genomic_DNA"/>
</dbReference>
<keyword evidence="7" id="KW-1185">Reference proteome</keyword>
<dbReference type="EMBL" id="CAKOGP040001861">
    <property type="protein sequence ID" value="CAJ1954250.1"/>
    <property type="molecule type" value="Genomic_DNA"/>
</dbReference>
<evidence type="ECO:0000313" key="6">
    <source>
        <dbReference type="EMBL" id="CAJ1966174.1"/>
    </source>
</evidence>
<evidence type="ECO:0000256" key="1">
    <source>
        <dbReference type="SAM" id="MobiDB-lite"/>
    </source>
</evidence>
<gene>
    <name evidence="3" type="ORF">CYCCA115_LOCUS13915</name>
    <name evidence="4" type="ORF">CYCCA115_LOCUS14845</name>
    <name evidence="5" type="ORF">CYCCA115_LOCUS18329</name>
    <name evidence="6" type="ORF">CYCCA115_LOCUS21757</name>
    <name evidence="2" type="ORF">CYCCA115_LOCUS8605</name>
</gene>
<feature type="compositionally biased region" description="Basic and acidic residues" evidence="1">
    <location>
        <begin position="491"/>
        <end position="510"/>
    </location>
</feature>